<proteinExistence type="predicted"/>
<organism evidence="1">
    <name type="scientific">termite gut metagenome</name>
    <dbReference type="NCBI Taxonomy" id="433724"/>
    <lineage>
        <taxon>unclassified sequences</taxon>
        <taxon>metagenomes</taxon>
        <taxon>organismal metagenomes</taxon>
    </lineage>
</organism>
<reference evidence="1" key="1">
    <citation type="submission" date="2019-03" db="EMBL/GenBank/DDBJ databases">
        <title>Single cell metagenomics reveals metabolic interactions within the superorganism composed of flagellate Streblomastix strix and complex community of Bacteroidetes bacteria on its surface.</title>
        <authorList>
            <person name="Treitli S.C."/>
            <person name="Kolisko M."/>
            <person name="Husnik F."/>
            <person name="Keeling P."/>
            <person name="Hampl V."/>
        </authorList>
    </citation>
    <scope>NUCLEOTIDE SEQUENCE</scope>
    <source>
        <strain evidence="1">STM</strain>
    </source>
</reference>
<dbReference type="Gene3D" id="3.40.50.150">
    <property type="entry name" value="Vaccinia Virus protein VP39"/>
    <property type="match status" value="1"/>
</dbReference>
<protein>
    <recommendedName>
        <fullName evidence="2">DNA methylase adenine-specific domain-containing protein</fullName>
    </recommendedName>
</protein>
<name>A0A5J4QP22_9ZZZZ</name>
<dbReference type="EMBL" id="SNRY01002754">
    <property type="protein sequence ID" value="KAA6323656.1"/>
    <property type="molecule type" value="Genomic_DNA"/>
</dbReference>
<dbReference type="SUPFAM" id="SSF53335">
    <property type="entry name" value="S-adenosyl-L-methionine-dependent methyltransferases"/>
    <property type="match status" value="1"/>
</dbReference>
<feature type="non-terminal residue" evidence="1">
    <location>
        <position position="125"/>
    </location>
</feature>
<sequence>MTISEFVSYLSETRVLYEGKIDKYKKRGLGIFNTNFVISEYLITEIFQFHNITKDSITNLTFFEPCVGLGSFVFSYLLKAYQVLEDKSAIIQIVKNIYVADADSVALKMYQDLLTTLCKEVFQID</sequence>
<evidence type="ECO:0000313" key="1">
    <source>
        <dbReference type="EMBL" id="KAA6323656.1"/>
    </source>
</evidence>
<dbReference type="InterPro" id="IPR029063">
    <property type="entry name" value="SAM-dependent_MTases_sf"/>
</dbReference>
<accession>A0A5J4QP22</accession>
<comment type="caution">
    <text evidence="1">The sequence shown here is derived from an EMBL/GenBank/DDBJ whole genome shotgun (WGS) entry which is preliminary data.</text>
</comment>
<evidence type="ECO:0008006" key="2">
    <source>
        <dbReference type="Google" id="ProtNLM"/>
    </source>
</evidence>
<gene>
    <name evidence="1" type="ORF">EZS27_026925</name>
</gene>
<dbReference type="AlphaFoldDB" id="A0A5J4QP22"/>